<dbReference type="RefSeq" id="WP_048594589.1">
    <property type="nucleotide sequence ID" value="NZ_CVLB01000001.1"/>
</dbReference>
<dbReference type="AlphaFoldDB" id="A0A0G4K753"/>
<dbReference type="EMBL" id="CVLB01000001">
    <property type="protein sequence ID" value="CRF33388.1"/>
    <property type="molecule type" value="Genomic_DNA"/>
</dbReference>
<dbReference type="SUPFAM" id="SSF63520">
    <property type="entry name" value="PTS-regulatory domain, PRD"/>
    <property type="match status" value="1"/>
</dbReference>
<feature type="domain" description="PRD" evidence="1">
    <location>
        <begin position="15"/>
        <end position="118"/>
    </location>
</feature>
<accession>A0A0G4K753</accession>
<dbReference type="GO" id="GO:0006355">
    <property type="term" value="P:regulation of DNA-templated transcription"/>
    <property type="evidence" value="ECO:0007669"/>
    <property type="project" value="InterPro"/>
</dbReference>
<protein>
    <recommendedName>
        <fullName evidence="1">PRD domain-containing protein</fullName>
    </recommendedName>
</protein>
<evidence type="ECO:0000313" key="2">
    <source>
        <dbReference type="EMBL" id="CRF33388.1"/>
    </source>
</evidence>
<gene>
    <name evidence="2" type="ORF">BRSU_1412</name>
</gene>
<proteinExistence type="predicted"/>
<dbReference type="InterPro" id="IPR011608">
    <property type="entry name" value="PRD"/>
</dbReference>
<dbReference type="PROSITE" id="PS51372">
    <property type="entry name" value="PRD_2"/>
    <property type="match status" value="1"/>
</dbReference>
<evidence type="ECO:0000313" key="3">
    <source>
        <dbReference type="Proteomes" id="UP000043763"/>
    </source>
</evidence>
<sequence>MNLETRLEILHSSSVIDTDTKDIMVKIINMFKDKYNIILTEENASMMVTHISMAIMRVKNNEDIKSIDVAAYQEVLENENYEKVLEIYDDILAISNISFPEDEKKYILVNICVILENI</sequence>
<keyword evidence="3" id="KW-1185">Reference proteome</keyword>
<reference evidence="3" key="1">
    <citation type="submission" date="2015-04" db="EMBL/GenBank/DDBJ databases">
        <authorList>
            <person name="Mushtaq Mamoona"/>
        </authorList>
    </citation>
    <scope>NUCLEOTIDE SEQUENCE [LARGE SCALE GENOMIC DNA]</scope>
    <source>
        <strain evidence="3">AN4859/03</strain>
    </source>
</reference>
<dbReference type="OrthoDB" id="3192572at2"/>
<organism evidence="2 3">
    <name type="scientific">Brachyspira suanatina</name>
    <dbReference type="NCBI Taxonomy" id="381802"/>
    <lineage>
        <taxon>Bacteria</taxon>
        <taxon>Pseudomonadati</taxon>
        <taxon>Spirochaetota</taxon>
        <taxon>Spirochaetia</taxon>
        <taxon>Brachyspirales</taxon>
        <taxon>Brachyspiraceae</taxon>
        <taxon>Brachyspira</taxon>
    </lineage>
</organism>
<dbReference type="Gene3D" id="1.10.1790.10">
    <property type="entry name" value="PRD domain"/>
    <property type="match status" value="1"/>
</dbReference>
<dbReference type="Pfam" id="PF00874">
    <property type="entry name" value="PRD"/>
    <property type="match status" value="1"/>
</dbReference>
<dbReference type="InterPro" id="IPR036634">
    <property type="entry name" value="PRD_sf"/>
</dbReference>
<name>A0A0G4K753_9SPIR</name>
<evidence type="ECO:0000259" key="1">
    <source>
        <dbReference type="PROSITE" id="PS51372"/>
    </source>
</evidence>
<dbReference type="Proteomes" id="UP000043763">
    <property type="component" value="Unassembled WGS sequence"/>
</dbReference>